<reference evidence="2" key="1">
    <citation type="submission" date="2020-05" db="UniProtKB">
        <authorList>
            <consortium name="EnsemblMetazoa"/>
        </authorList>
    </citation>
    <scope>IDENTIFICATION</scope>
    <source>
        <strain evidence="2">TTRI</strain>
    </source>
</reference>
<keyword evidence="1" id="KW-0472">Membrane</keyword>
<dbReference type="AlphaFoldDB" id="A0A1A9VAG0"/>
<name>A0A1A9VAG0_GLOAU</name>
<evidence type="ECO:0000313" key="3">
    <source>
        <dbReference type="Proteomes" id="UP000078200"/>
    </source>
</evidence>
<evidence type="ECO:0000313" key="2">
    <source>
        <dbReference type="EnsemblMetazoa" id="GAUT030987-PA"/>
    </source>
</evidence>
<keyword evidence="1" id="KW-0812">Transmembrane</keyword>
<feature type="transmembrane region" description="Helical" evidence="1">
    <location>
        <begin position="21"/>
        <end position="54"/>
    </location>
</feature>
<sequence>MSNGLCMTAEWVSRNLPLTEVYPIFLMTMALGFIVFACGLFLCCAFFDGSLIFFQSSLMRKKGLMPPLMILSWLQRQNTEKFLTSHHLKLLQESGLFSLSHQHSQDEVSFRKDQFMPLRPIVTSLAHTKRRPSVATTINITGKKYQTINASTNALTYSAKLIRSCMTPSAPSFALFTAGVIVVEHKIIPLLIQTNYTSIAPQLPELKGLFLLKCPSRRDSRNAQQFRSYVRPIVTPSFCRKLWHLPIITDCCSVPIVSPRATMTSPQPKYRRCPPPDLAGCTPFLDRETCSAQSQLSRKPSYASTSLYCSRDLLTIELLPGVLRGSRDWMLLATFIPTQVEPDKPCLTSVALYPFLCIPA</sequence>
<dbReference type="VEuPathDB" id="VectorBase:GAUT030987"/>
<dbReference type="EnsemblMetazoa" id="GAUT030987-RA">
    <property type="protein sequence ID" value="GAUT030987-PA"/>
    <property type="gene ID" value="GAUT030987"/>
</dbReference>
<keyword evidence="1" id="KW-1133">Transmembrane helix</keyword>
<proteinExistence type="predicted"/>
<protein>
    <submittedName>
        <fullName evidence="2">Uncharacterized protein</fullName>
    </submittedName>
</protein>
<keyword evidence="3" id="KW-1185">Reference proteome</keyword>
<accession>A0A1A9VAG0</accession>
<organism evidence="2 3">
    <name type="scientific">Glossina austeni</name>
    <name type="common">Savannah tsetse fly</name>
    <dbReference type="NCBI Taxonomy" id="7395"/>
    <lineage>
        <taxon>Eukaryota</taxon>
        <taxon>Metazoa</taxon>
        <taxon>Ecdysozoa</taxon>
        <taxon>Arthropoda</taxon>
        <taxon>Hexapoda</taxon>
        <taxon>Insecta</taxon>
        <taxon>Pterygota</taxon>
        <taxon>Neoptera</taxon>
        <taxon>Endopterygota</taxon>
        <taxon>Diptera</taxon>
        <taxon>Brachycera</taxon>
        <taxon>Muscomorpha</taxon>
        <taxon>Hippoboscoidea</taxon>
        <taxon>Glossinidae</taxon>
        <taxon>Glossina</taxon>
    </lineage>
</organism>
<dbReference type="Proteomes" id="UP000078200">
    <property type="component" value="Unassembled WGS sequence"/>
</dbReference>
<evidence type="ECO:0000256" key="1">
    <source>
        <dbReference type="SAM" id="Phobius"/>
    </source>
</evidence>